<sequence>KENEELREELKRLEGVEDYVLSIERDNKSLRKLLNEKETVCEHDWQPEWVKSYITSDGGQKVRCRKCLIVKWIYD</sequence>
<evidence type="ECO:0000313" key="1">
    <source>
        <dbReference type="EMBL" id="KKL69354.1"/>
    </source>
</evidence>
<name>A0A0F9E5T9_9ZZZZ</name>
<accession>A0A0F9E5T9</accession>
<protein>
    <submittedName>
        <fullName evidence="1">Uncharacterized protein</fullName>
    </submittedName>
</protein>
<dbReference type="AlphaFoldDB" id="A0A0F9E5T9"/>
<organism evidence="1">
    <name type="scientific">marine sediment metagenome</name>
    <dbReference type="NCBI Taxonomy" id="412755"/>
    <lineage>
        <taxon>unclassified sequences</taxon>
        <taxon>metagenomes</taxon>
        <taxon>ecological metagenomes</taxon>
    </lineage>
</organism>
<comment type="caution">
    <text evidence="1">The sequence shown here is derived from an EMBL/GenBank/DDBJ whole genome shotgun (WGS) entry which is preliminary data.</text>
</comment>
<gene>
    <name evidence="1" type="ORF">LCGC14_2115750</name>
</gene>
<proteinExistence type="predicted"/>
<reference evidence="1" key="1">
    <citation type="journal article" date="2015" name="Nature">
        <title>Complex archaea that bridge the gap between prokaryotes and eukaryotes.</title>
        <authorList>
            <person name="Spang A."/>
            <person name="Saw J.H."/>
            <person name="Jorgensen S.L."/>
            <person name="Zaremba-Niedzwiedzka K."/>
            <person name="Martijn J."/>
            <person name="Lind A.E."/>
            <person name="van Eijk R."/>
            <person name="Schleper C."/>
            <person name="Guy L."/>
            <person name="Ettema T.J."/>
        </authorList>
    </citation>
    <scope>NUCLEOTIDE SEQUENCE</scope>
</reference>
<feature type="non-terminal residue" evidence="1">
    <location>
        <position position="1"/>
    </location>
</feature>
<dbReference type="EMBL" id="LAZR01026235">
    <property type="protein sequence ID" value="KKL69354.1"/>
    <property type="molecule type" value="Genomic_DNA"/>
</dbReference>